<gene>
    <name evidence="3" type="ORF">Tci_021137</name>
</gene>
<keyword evidence="1" id="KW-0175">Coiled coil</keyword>
<dbReference type="Pfam" id="PF07727">
    <property type="entry name" value="RVT_2"/>
    <property type="match status" value="1"/>
</dbReference>
<dbReference type="PANTHER" id="PTHR11439">
    <property type="entry name" value="GAG-POL-RELATED RETROTRANSPOSON"/>
    <property type="match status" value="1"/>
</dbReference>
<sequence length="504" mass="56803">MEVAHVLEYFVLPLWSSYTLTVKCSTTKNGDEKLNEDTGSNINKEPVDQEDQAFLEELEKLKRQEKEANDAAKTLRKITPVNTASTPVKTASLSRNIPSLEDIYAVPNDEIFRSASYDAEGAVADFINLESSVNVIGTKWVYKNKKDERGVVVRNKARLVTLGHRQEEGIDYDEVFAHVARLEAIRIFLVFAFYMGFIVYEMDVKSVFLYGKIYEEVYVSQPLGFIDPKFLKKFYKVVKALYGLHQAPRAWYATLSTFLVKIKQKEDGIFISQDKYVAEILKKFDFMSVKTTSTLIKTKKPLVKDTEATDLDVHLYRSMIGSLMYLTASRPDIIYAACACYRFQVTPKTLHLQVVKRIFRRIIRWKCKKQKIVATSTTGQNMLLLQTAVDKEDKKAKTGLNIEEGNFNKLDDLVGEGADYAMNNGRLTGKIKVLNAKAEGVSTAGETLSTATLVVSTVSKELASPKQMAFGKDFSNPLMVDSLPKNYMVINAPCHCNEALAIPE</sequence>
<organism evidence="3">
    <name type="scientific">Tanacetum cinerariifolium</name>
    <name type="common">Dalmatian daisy</name>
    <name type="synonym">Chrysanthemum cinerariifolium</name>
    <dbReference type="NCBI Taxonomy" id="118510"/>
    <lineage>
        <taxon>Eukaryota</taxon>
        <taxon>Viridiplantae</taxon>
        <taxon>Streptophyta</taxon>
        <taxon>Embryophyta</taxon>
        <taxon>Tracheophyta</taxon>
        <taxon>Spermatophyta</taxon>
        <taxon>Magnoliopsida</taxon>
        <taxon>eudicotyledons</taxon>
        <taxon>Gunneridae</taxon>
        <taxon>Pentapetalae</taxon>
        <taxon>asterids</taxon>
        <taxon>campanulids</taxon>
        <taxon>Asterales</taxon>
        <taxon>Asteraceae</taxon>
        <taxon>Asteroideae</taxon>
        <taxon>Anthemideae</taxon>
        <taxon>Anthemidinae</taxon>
        <taxon>Tanacetum</taxon>
    </lineage>
</organism>
<evidence type="ECO:0000313" key="3">
    <source>
        <dbReference type="EMBL" id="GEU49159.1"/>
    </source>
</evidence>
<reference evidence="3" key="1">
    <citation type="journal article" date="2019" name="Sci. Rep.">
        <title>Draft genome of Tanacetum cinerariifolium, the natural source of mosquito coil.</title>
        <authorList>
            <person name="Yamashiro T."/>
            <person name="Shiraishi A."/>
            <person name="Satake H."/>
            <person name="Nakayama K."/>
        </authorList>
    </citation>
    <scope>NUCLEOTIDE SEQUENCE</scope>
</reference>
<evidence type="ECO:0000259" key="2">
    <source>
        <dbReference type="Pfam" id="PF07727"/>
    </source>
</evidence>
<comment type="caution">
    <text evidence="3">The sequence shown here is derived from an EMBL/GenBank/DDBJ whole genome shotgun (WGS) entry which is preliminary data.</text>
</comment>
<dbReference type="InterPro" id="IPR043502">
    <property type="entry name" value="DNA/RNA_pol_sf"/>
</dbReference>
<protein>
    <recommendedName>
        <fullName evidence="2">Reverse transcriptase Ty1/copia-type domain-containing protein</fullName>
    </recommendedName>
</protein>
<feature type="coiled-coil region" evidence="1">
    <location>
        <begin position="51"/>
        <end position="78"/>
    </location>
</feature>
<dbReference type="InterPro" id="IPR013103">
    <property type="entry name" value="RVT_2"/>
</dbReference>
<dbReference type="EMBL" id="BKCJ010002525">
    <property type="protein sequence ID" value="GEU49159.1"/>
    <property type="molecule type" value="Genomic_DNA"/>
</dbReference>
<accession>A0A6L2KJR9</accession>
<dbReference type="SUPFAM" id="SSF56672">
    <property type="entry name" value="DNA/RNA polymerases"/>
    <property type="match status" value="1"/>
</dbReference>
<dbReference type="AlphaFoldDB" id="A0A6L2KJR9"/>
<feature type="domain" description="Reverse transcriptase Ty1/copia-type" evidence="2">
    <location>
        <begin position="125"/>
        <end position="265"/>
    </location>
</feature>
<name>A0A6L2KJR9_TANCI</name>
<evidence type="ECO:0000256" key="1">
    <source>
        <dbReference type="SAM" id="Coils"/>
    </source>
</evidence>
<dbReference type="PANTHER" id="PTHR11439:SF509">
    <property type="entry name" value="RNA-DIRECTED DNA POLYMERASE"/>
    <property type="match status" value="1"/>
</dbReference>
<proteinExistence type="predicted"/>